<gene>
    <name evidence="2" type="ORF">H8Z83_10745</name>
</gene>
<dbReference type="InterPro" id="IPR021729">
    <property type="entry name" value="DUF3298"/>
</dbReference>
<accession>A0A923MI82</accession>
<dbReference type="AlphaFoldDB" id="A0A923MI82"/>
<dbReference type="Gene3D" id="3.30.565.40">
    <property type="entry name" value="Fervidobacterium nodosum Rt17-B1 like"/>
    <property type="match status" value="1"/>
</dbReference>
<dbReference type="RefSeq" id="WP_187015022.1">
    <property type="nucleotide sequence ID" value="NZ_JACOQI010000009.1"/>
</dbReference>
<evidence type="ECO:0000313" key="3">
    <source>
        <dbReference type="Proteomes" id="UP000620327"/>
    </source>
</evidence>
<dbReference type="Pfam" id="PF11738">
    <property type="entry name" value="DUF3298"/>
    <property type="match status" value="1"/>
</dbReference>
<comment type="caution">
    <text evidence="2">The sequence shown here is derived from an EMBL/GenBank/DDBJ whole genome shotgun (WGS) entry which is preliminary data.</text>
</comment>
<proteinExistence type="predicted"/>
<keyword evidence="3" id="KW-1185">Reference proteome</keyword>
<feature type="domain" description="DUF3298" evidence="1">
    <location>
        <begin position="191"/>
        <end position="267"/>
    </location>
</feature>
<sequence>MDQFDELLHQRAAEESFPLPEDYAGRVFQTCAALDENSRRRQRRHWETWVAAALALFITIPNVSPSAAAAMAEIPGLGALVKVVTFRSYAYNDGHSSMDISVPELSGSDAADTVNQEVHAYTDELMTQFYKDCERIGNGYQDLRVSSVVLTNTDTWFTLRIDATQTEASSYAFSRFYHIDKATGQMISLRDLFRDGTDYVSVLSNEVLRQVEAQMSANQALAYFPEDFAGIDAEQNFYLDANGNLVLVFDEFAIAAGSMGMPEFTIEKNIYQDLLKEAYQKGFV</sequence>
<dbReference type="EMBL" id="JACOQI010000009">
    <property type="protein sequence ID" value="MBC5770793.1"/>
    <property type="molecule type" value="Genomic_DNA"/>
</dbReference>
<evidence type="ECO:0000259" key="1">
    <source>
        <dbReference type="Pfam" id="PF11738"/>
    </source>
</evidence>
<dbReference type="InterPro" id="IPR037126">
    <property type="entry name" value="PdaC/RsiV-like_sf"/>
</dbReference>
<dbReference type="Gene3D" id="3.90.640.20">
    <property type="entry name" value="Heat-shock cognate protein, ATPase"/>
    <property type="match status" value="1"/>
</dbReference>
<name>A0A923MI82_9FIRM</name>
<organism evidence="2 3">
    <name type="scientific">Dysosmobacter segnis</name>
    <dbReference type="NCBI Taxonomy" id="2763042"/>
    <lineage>
        <taxon>Bacteria</taxon>
        <taxon>Bacillati</taxon>
        <taxon>Bacillota</taxon>
        <taxon>Clostridia</taxon>
        <taxon>Eubacteriales</taxon>
        <taxon>Oscillospiraceae</taxon>
        <taxon>Dysosmobacter</taxon>
    </lineage>
</organism>
<reference evidence="2" key="1">
    <citation type="submission" date="2020-08" db="EMBL/GenBank/DDBJ databases">
        <title>Genome public.</title>
        <authorList>
            <person name="Liu C."/>
            <person name="Sun Q."/>
        </authorList>
    </citation>
    <scope>NUCLEOTIDE SEQUENCE</scope>
    <source>
        <strain evidence="2">BX15</strain>
    </source>
</reference>
<evidence type="ECO:0000313" key="2">
    <source>
        <dbReference type="EMBL" id="MBC5770793.1"/>
    </source>
</evidence>
<dbReference type="Proteomes" id="UP000620327">
    <property type="component" value="Unassembled WGS sequence"/>
</dbReference>
<protein>
    <submittedName>
        <fullName evidence="2">DUF3298 domain-containing protein</fullName>
    </submittedName>
</protein>